<dbReference type="EMBL" id="CP133619">
    <property type="protein sequence ID" value="WMV41176.1"/>
    <property type="molecule type" value="Genomic_DNA"/>
</dbReference>
<keyword evidence="2" id="KW-1185">Reference proteome</keyword>
<dbReference type="Proteomes" id="UP001234989">
    <property type="component" value="Chromosome 8"/>
</dbReference>
<dbReference type="AlphaFoldDB" id="A0AAF0ZIU8"/>
<proteinExistence type="predicted"/>
<evidence type="ECO:0000313" key="1">
    <source>
        <dbReference type="EMBL" id="WMV41176.1"/>
    </source>
</evidence>
<reference evidence="1" key="1">
    <citation type="submission" date="2023-08" db="EMBL/GenBank/DDBJ databases">
        <title>A de novo genome assembly of Solanum verrucosum Schlechtendal, a Mexican diploid species geographically isolated from the other diploid A-genome species in potato relatives.</title>
        <authorList>
            <person name="Hosaka K."/>
        </authorList>
    </citation>
    <scope>NUCLEOTIDE SEQUENCE</scope>
    <source>
        <tissue evidence="1">Young leaves</tissue>
    </source>
</reference>
<gene>
    <name evidence="1" type="ORF">MTR67_034561</name>
</gene>
<organism evidence="1 2">
    <name type="scientific">Solanum verrucosum</name>
    <dbReference type="NCBI Taxonomy" id="315347"/>
    <lineage>
        <taxon>Eukaryota</taxon>
        <taxon>Viridiplantae</taxon>
        <taxon>Streptophyta</taxon>
        <taxon>Embryophyta</taxon>
        <taxon>Tracheophyta</taxon>
        <taxon>Spermatophyta</taxon>
        <taxon>Magnoliopsida</taxon>
        <taxon>eudicotyledons</taxon>
        <taxon>Gunneridae</taxon>
        <taxon>Pentapetalae</taxon>
        <taxon>asterids</taxon>
        <taxon>lamiids</taxon>
        <taxon>Solanales</taxon>
        <taxon>Solanaceae</taxon>
        <taxon>Solanoideae</taxon>
        <taxon>Solaneae</taxon>
        <taxon>Solanum</taxon>
    </lineage>
</organism>
<evidence type="ECO:0000313" key="2">
    <source>
        <dbReference type="Proteomes" id="UP001234989"/>
    </source>
</evidence>
<name>A0AAF0ZIU8_SOLVR</name>
<sequence>MPNYGREQLNPRFSITIHRTQYSELKKFNDSTHFKNARLRGFMQNYGHELPNSRTQRYNIKRVRNSILKTQNLRILLLSKMLSLRSSHRIYGHERLDSRVYITIWN</sequence>
<accession>A0AAF0ZIU8</accession>
<protein>
    <submittedName>
        <fullName evidence="1">Uncharacterized protein</fullName>
    </submittedName>
</protein>